<dbReference type="GO" id="GO:0016301">
    <property type="term" value="F:kinase activity"/>
    <property type="evidence" value="ECO:0007669"/>
    <property type="project" value="UniProtKB-KW"/>
</dbReference>
<evidence type="ECO:0000313" key="3">
    <source>
        <dbReference type="Proteomes" id="UP000054869"/>
    </source>
</evidence>
<organism evidence="2 3">
    <name type="scientific">Legionella lansingensis</name>
    <dbReference type="NCBI Taxonomy" id="45067"/>
    <lineage>
        <taxon>Bacteria</taxon>
        <taxon>Pseudomonadati</taxon>
        <taxon>Pseudomonadota</taxon>
        <taxon>Gammaproteobacteria</taxon>
        <taxon>Legionellales</taxon>
        <taxon>Legionellaceae</taxon>
        <taxon>Legionella</taxon>
    </lineage>
</organism>
<dbReference type="HAMAP" id="MF_01187">
    <property type="entry name" value="UPF0434"/>
    <property type="match status" value="1"/>
</dbReference>
<reference evidence="2 3" key="1">
    <citation type="submission" date="2015-11" db="EMBL/GenBank/DDBJ databases">
        <title>Genomic analysis of 38 Legionella species identifies large and diverse effector repertoires.</title>
        <authorList>
            <person name="Burstein D."/>
            <person name="Amaro F."/>
            <person name="Zusman T."/>
            <person name="Lifshitz Z."/>
            <person name="Cohen O."/>
            <person name="Gilbert J.A."/>
            <person name="Pupko T."/>
            <person name="Shuman H.A."/>
            <person name="Segal G."/>
        </authorList>
    </citation>
    <scope>NUCLEOTIDE SEQUENCE [LARGE SCALE GENOMIC DNA]</scope>
    <source>
        <strain evidence="2 3">ATCC 49751</strain>
    </source>
</reference>
<dbReference type="Pfam" id="PF03966">
    <property type="entry name" value="Trm112p"/>
    <property type="match status" value="1"/>
</dbReference>
<dbReference type="eggNOG" id="COG2835">
    <property type="taxonomic scope" value="Bacteria"/>
</dbReference>
<proteinExistence type="inferred from homology"/>
<comment type="caution">
    <text evidence="2">The sequence shown here is derived from an EMBL/GenBank/DDBJ whole genome shotgun (WGS) entry which is preliminary data.</text>
</comment>
<dbReference type="RefSeq" id="WP_028372713.1">
    <property type="nucleotide sequence ID" value="NZ_CAAAJD010000006.1"/>
</dbReference>
<gene>
    <name evidence="2" type="primary">lpxK_2</name>
    <name evidence="2" type="ORF">Llan_0736</name>
</gene>
<keyword evidence="2" id="KW-0808">Transferase</keyword>
<dbReference type="PANTHER" id="PTHR33505:SF4">
    <property type="entry name" value="PROTEIN PREY, MITOCHONDRIAL"/>
    <property type="match status" value="1"/>
</dbReference>
<protein>
    <recommendedName>
        <fullName evidence="1">UPF0434 protein Llan_0736</fullName>
    </recommendedName>
</protein>
<dbReference type="FunFam" id="2.20.25.10:FF:000002">
    <property type="entry name" value="UPF0434 protein YcaR"/>
    <property type="match status" value="1"/>
</dbReference>
<name>A0A0W0VU86_9GAMM</name>
<dbReference type="SUPFAM" id="SSF158997">
    <property type="entry name" value="Trm112p-like"/>
    <property type="match status" value="1"/>
</dbReference>
<dbReference type="EMBL" id="LNYI01000012">
    <property type="protein sequence ID" value="KTD23601.1"/>
    <property type="molecule type" value="Genomic_DNA"/>
</dbReference>
<sequence>MDKRLLEILVCPLCKGKLVIKEKELICRFDRLAYPIRDGIPVMLEQEARLIPLEEKEQL</sequence>
<keyword evidence="2" id="KW-0418">Kinase</keyword>
<evidence type="ECO:0000256" key="1">
    <source>
        <dbReference type="HAMAP-Rule" id="MF_01187"/>
    </source>
</evidence>
<dbReference type="AlphaFoldDB" id="A0A0W0VU86"/>
<dbReference type="PANTHER" id="PTHR33505">
    <property type="entry name" value="ZGC:162634"/>
    <property type="match status" value="1"/>
</dbReference>
<dbReference type="OrthoDB" id="9812205at2"/>
<dbReference type="STRING" id="45067.Llan_0736"/>
<accession>A0A0W0VU86</accession>
<dbReference type="Gene3D" id="2.20.25.10">
    <property type="match status" value="1"/>
</dbReference>
<comment type="similarity">
    <text evidence="1">Belongs to the UPF0434 family.</text>
</comment>
<evidence type="ECO:0000313" key="2">
    <source>
        <dbReference type="EMBL" id="KTD23601.1"/>
    </source>
</evidence>
<dbReference type="Proteomes" id="UP000054869">
    <property type="component" value="Unassembled WGS sequence"/>
</dbReference>
<dbReference type="GO" id="GO:0005829">
    <property type="term" value="C:cytosol"/>
    <property type="evidence" value="ECO:0007669"/>
    <property type="project" value="TreeGrafter"/>
</dbReference>
<dbReference type="InterPro" id="IPR005651">
    <property type="entry name" value="Trm112-like"/>
</dbReference>
<dbReference type="PATRIC" id="fig|45067.4.peg.766"/>
<keyword evidence="3" id="KW-1185">Reference proteome</keyword>